<dbReference type="Proteomes" id="UP000321820">
    <property type="component" value="Chromosome"/>
</dbReference>
<dbReference type="KEGG" id="talb:FTW19_07465"/>
<protein>
    <submittedName>
        <fullName evidence="1">Uncharacterized protein</fullName>
    </submittedName>
</protein>
<proteinExistence type="predicted"/>
<name>A0A5B9EC14_9BACT</name>
<sequence length="96" mass="10384">MDTAVGPSKPRLQHTTQTVYRELEFVQLGTNLLPRDTVAFKNRGQGSEFYRADHGAASFNGMGLAAERGIVVLMEGRAHGCDACESVIQGEGVGRF</sequence>
<dbReference type="AlphaFoldDB" id="A0A5B9EC14"/>
<accession>A0A5B9EC14</accession>
<evidence type="ECO:0000313" key="1">
    <source>
        <dbReference type="EMBL" id="QEE27847.1"/>
    </source>
</evidence>
<keyword evidence="2" id="KW-1185">Reference proteome</keyword>
<dbReference type="EMBL" id="CP042806">
    <property type="protein sequence ID" value="QEE27847.1"/>
    <property type="molecule type" value="Genomic_DNA"/>
</dbReference>
<reference evidence="1 2" key="1">
    <citation type="submission" date="2019-08" db="EMBL/GenBank/DDBJ databases">
        <title>Complete genome sequence of Terriglobus albidus strain ORNL.</title>
        <authorList>
            <person name="Podar M."/>
        </authorList>
    </citation>
    <scope>NUCLEOTIDE SEQUENCE [LARGE SCALE GENOMIC DNA]</scope>
    <source>
        <strain evidence="1 2">ORNL</strain>
    </source>
</reference>
<evidence type="ECO:0000313" key="2">
    <source>
        <dbReference type="Proteomes" id="UP000321820"/>
    </source>
</evidence>
<organism evidence="1 2">
    <name type="scientific">Terriglobus albidus</name>
    <dbReference type="NCBI Taxonomy" id="1592106"/>
    <lineage>
        <taxon>Bacteria</taxon>
        <taxon>Pseudomonadati</taxon>
        <taxon>Acidobacteriota</taxon>
        <taxon>Terriglobia</taxon>
        <taxon>Terriglobales</taxon>
        <taxon>Acidobacteriaceae</taxon>
        <taxon>Terriglobus</taxon>
    </lineage>
</organism>
<gene>
    <name evidence="1" type="ORF">FTW19_07465</name>
</gene>